<evidence type="ECO:0000256" key="4">
    <source>
        <dbReference type="ARBA" id="ARBA00022759"/>
    </source>
</evidence>
<dbReference type="Proteomes" id="UP000036403">
    <property type="component" value="Unassembled WGS sequence"/>
</dbReference>
<dbReference type="EMBL" id="LBMM01009141">
    <property type="protein sequence ID" value="KMQ88360.1"/>
    <property type="molecule type" value="Genomic_DNA"/>
</dbReference>
<accession>A0A0J7N6P1</accession>
<dbReference type="GO" id="GO:0016787">
    <property type="term" value="F:hydrolase activity"/>
    <property type="evidence" value="ECO:0007669"/>
    <property type="project" value="UniProtKB-KW"/>
</dbReference>
<keyword evidence="5" id="KW-0378">Hydrolase</keyword>
<dbReference type="InterPro" id="IPR043502">
    <property type="entry name" value="DNA/RNA_pol_sf"/>
</dbReference>
<organism evidence="8 9">
    <name type="scientific">Lasius niger</name>
    <name type="common">Black garden ant</name>
    <dbReference type="NCBI Taxonomy" id="67767"/>
    <lineage>
        <taxon>Eukaryota</taxon>
        <taxon>Metazoa</taxon>
        <taxon>Ecdysozoa</taxon>
        <taxon>Arthropoda</taxon>
        <taxon>Hexapoda</taxon>
        <taxon>Insecta</taxon>
        <taxon>Pterygota</taxon>
        <taxon>Neoptera</taxon>
        <taxon>Endopterygota</taxon>
        <taxon>Hymenoptera</taxon>
        <taxon>Apocrita</taxon>
        <taxon>Aculeata</taxon>
        <taxon>Formicoidea</taxon>
        <taxon>Formicidae</taxon>
        <taxon>Formicinae</taxon>
        <taxon>Lasius</taxon>
        <taxon>Lasius</taxon>
    </lineage>
</organism>
<dbReference type="AlphaFoldDB" id="A0A0J7N6P1"/>
<keyword evidence="3" id="KW-0540">Nuclease</keyword>
<gene>
    <name evidence="8" type="ORF">RF55_12174</name>
</gene>
<evidence type="ECO:0000256" key="3">
    <source>
        <dbReference type="ARBA" id="ARBA00022722"/>
    </source>
</evidence>
<name>A0A0J7N6P1_LASNI</name>
<evidence type="ECO:0000256" key="1">
    <source>
        <dbReference type="ARBA" id="ARBA00022679"/>
    </source>
</evidence>
<evidence type="ECO:0000259" key="7">
    <source>
        <dbReference type="Pfam" id="PF17917"/>
    </source>
</evidence>
<dbReference type="CDD" id="cd09274">
    <property type="entry name" value="RNase_HI_RT_Ty3"/>
    <property type="match status" value="1"/>
</dbReference>
<dbReference type="PANTHER" id="PTHR34072:SF58">
    <property type="entry name" value="DNA (CYTOSINE-5-)-METHYLTRANSFERASE"/>
    <property type="match status" value="1"/>
</dbReference>
<evidence type="ECO:0000313" key="8">
    <source>
        <dbReference type="EMBL" id="KMQ88360.1"/>
    </source>
</evidence>
<evidence type="ECO:0000313" key="9">
    <source>
        <dbReference type="Proteomes" id="UP000036403"/>
    </source>
</evidence>
<protein>
    <submittedName>
        <fullName evidence="8">Reverse ribonuclease integrase</fullName>
    </submittedName>
</protein>
<keyword evidence="9" id="KW-1185">Reference proteome</keyword>
<dbReference type="GO" id="GO:0003964">
    <property type="term" value="F:RNA-directed DNA polymerase activity"/>
    <property type="evidence" value="ECO:0007669"/>
    <property type="project" value="UniProtKB-KW"/>
</dbReference>
<evidence type="ECO:0000256" key="6">
    <source>
        <dbReference type="ARBA" id="ARBA00022918"/>
    </source>
</evidence>
<dbReference type="Gene3D" id="3.10.20.370">
    <property type="match status" value="1"/>
</dbReference>
<sequence length="87" mass="9876">MLACPDFTRPFILQTDASTYGLGAVLTQNLAEGERVIAYASRTLNTAERNYSATELKCLAVVWGFRRMRDYLEGYHFTVVTDHQALR</sequence>
<keyword evidence="6" id="KW-0695">RNA-directed DNA polymerase</keyword>
<evidence type="ECO:0000256" key="5">
    <source>
        <dbReference type="ARBA" id="ARBA00022801"/>
    </source>
</evidence>
<keyword evidence="1" id="KW-0808">Transferase</keyword>
<dbReference type="OrthoDB" id="7615066at2759"/>
<keyword evidence="4" id="KW-0255">Endonuclease</keyword>
<dbReference type="GO" id="GO:0004519">
    <property type="term" value="F:endonuclease activity"/>
    <property type="evidence" value="ECO:0007669"/>
    <property type="project" value="UniProtKB-KW"/>
</dbReference>
<dbReference type="PaxDb" id="67767-A0A0J7N6P1"/>
<dbReference type="Pfam" id="PF17917">
    <property type="entry name" value="RT_RNaseH"/>
    <property type="match status" value="1"/>
</dbReference>
<reference evidence="8 9" key="1">
    <citation type="submission" date="2015-04" db="EMBL/GenBank/DDBJ databases">
        <title>Lasius niger genome sequencing.</title>
        <authorList>
            <person name="Konorov E.A."/>
            <person name="Nikitin M.A."/>
            <person name="Kirill M.V."/>
            <person name="Chang P."/>
        </authorList>
    </citation>
    <scope>NUCLEOTIDE SEQUENCE [LARGE SCALE GENOMIC DNA]</scope>
    <source>
        <tissue evidence="8">Whole</tissue>
    </source>
</reference>
<comment type="caution">
    <text evidence="8">The sequence shown here is derived from an EMBL/GenBank/DDBJ whole genome shotgun (WGS) entry which is preliminary data.</text>
</comment>
<proteinExistence type="predicted"/>
<evidence type="ECO:0000256" key="2">
    <source>
        <dbReference type="ARBA" id="ARBA00022695"/>
    </source>
</evidence>
<dbReference type="FunFam" id="3.10.20.370:FF:000001">
    <property type="entry name" value="Retrovirus-related Pol polyprotein from transposon 17.6-like protein"/>
    <property type="match status" value="1"/>
</dbReference>
<feature type="domain" description="Reverse transcriptase RNase H-like" evidence="7">
    <location>
        <begin position="6"/>
        <end position="86"/>
    </location>
</feature>
<dbReference type="InterPro" id="IPR041373">
    <property type="entry name" value="RT_RNaseH"/>
</dbReference>
<dbReference type="SUPFAM" id="SSF56672">
    <property type="entry name" value="DNA/RNA polymerases"/>
    <property type="match status" value="1"/>
</dbReference>
<keyword evidence="2" id="KW-0548">Nucleotidyltransferase</keyword>
<dbReference type="STRING" id="67767.A0A0J7N6P1"/>
<dbReference type="PANTHER" id="PTHR34072">
    <property type="entry name" value="ENZYMATIC POLYPROTEIN-RELATED"/>
    <property type="match status" value="1"/>
</dbReference>